<proteinExistence type="predicted"/>
<dbReference type="VEuPathDB" id="CryptoDB:Cvel_10771"/>
<evidence type="ECO:0000313" key="1">
    <source>
        <dbReference type="EMBL" id="CEM51662.1"/>
    </source>
</evidence>
<sequence length="87" mass="9762">MDFSPLYDQFWSGKAQTDATMQGVLEWCIQEMRVIGADLQWIARARNMVNVMTECALPGFSTFDRAAAAVEQHLRLHVTTVSLGKSI</sequence>
<dbReference type="EMBL" id="CDMZ01005019">
    <property type="protein sequence ID" value="CEM51662.1"/>
    <property type="molecule type" value="Genomic_DNA"/>
</dbReference>
<dbReference type="AlphaFoldDB" id="A0A0G4I418"/>
<gene>
    <name evidence="1" type="ORF">Cvel_10771</name>
</gene>
<protein>
    <submittedName>
        <fullName evidence="1">Uncharacterized protein</fullName>
    </submittedName>
</protein>
<organism evidence="1">
    <name type="scientific">Chromera velia CCMP2878</name>
    <dbReference type="NCBI Taxonomy" id="1169474"/>
    <lineage>
        <taxon>Eukaryota</taxon>
        <taxon>Sar</taxon>
        <taxon>Alveolata</taxon>
        <taxon>Colpodellida</taxon>
        <taxon>Chromeraceae</taxon>
        <taxon>Chromera</taxon>
    </lineage>
</organism>
<name>A0A0G4I418_9ALVE</name>
<reference evidence="1" key="1">
    <citation type="submission" date="2014-11" db="EMBL/GenBank/DDBJ databases">
        <authorList>
            <person name="Otto D Thomas"/>
            <person name="Naeem Raeece"/>
        </authorList>
    </citation>
    <scope>NUCLEOTIDE SEQUENCE</scope>
</reference>
<accession>A0A0G4I418</accession>